<dbReference type="PANTHER" id="PTHR13748:SF62">
    <property type="entry name" value="COBW DOMAIN-CONTAINING PROTEIN"/>
    <property type="match status" value="1"/>
</dbReference>
<dbReference type="SUPFAM" id="SSF90002">
    <property type="entry name" value="Hypothetical protein YjiA, C-terminal domain"/>
    <property type="match status" value="1"/>
</dbReference>
<dbReference type="SUPFAM" id="SSF52540">
    <property type="entry name" value="P-loop containing nucleoside triphosphate hydrolases"/>
    <property type="match status" value="1"/>
</dbReference>
<keyword evidence="10" id="KW-1185">Reference proteome</keyword>
<comment type="catalytic activity">
    <reaction evidence="6">
        <text>GTP + H2O = GDP + phosphate + H(+)</text>
        <dbReference type="Rhea" id="RHEA:19669"/>
        <dbReference type="ChEBI" id="CHEBI:15377"/>
        <dbReference type="ChEBI" id="CHEBI:15378"/>
        <dbReference type="ChEBI" id="CHEBI:37565"/>
        <dbReference type="ChEBI" id="CHEBI:43474"/>
        <dbReference type="ChEBI" id="CHEBI:58189"/>
    </reaction>
    <physiologicalReaction direction="left-to-right" evidence="6">
        <dbReference type="Rhea" id="RHEA:19670"/>
    </physiologicalReaction>
</comment>
<dbReference type="Pfam" id="PF02492">
    <property type="entry name" value="cobW"/>
    <property type="match status" value="1"/>
</dbReference>
<organism evidence="9 10">
    <name type="scientific">Methylobrevis albus</name>
    <dbReference type="NCBI Taxonomy" id="2793297"/>
    <lineage>
        <taxon>Bacteria</taxon>
        <taxon>Pseudomonadati</taxon>
        <taxon>Pseudomonadota</taxon>
        <taxon>Alphaproteobacteria</taxon>
        <taxon>Hyphomicrobiales</taxon>
        <taxon>Pleomorphomonadaceae</taxon>
        <taxon>Methylobrevis</taxon>
    </lineage>
</organism>
<evidence type="ECO:0000313" key="9">
    <source>
        <dbReference type="EMBL" id="MBH0238804.1"/>
    </source>
</evidence>
<dbReference type="GO" id="GO:0005737">
    <property type="term" value="C:cytoplasm"/>
    <property type="evidence" value="ECO:0007669"/>
    <property type="project" value="TreeGrafter"/>
</dbReference>
<comment type="caution">
    <text evidence="9">The sequence shown here is derived from an EMBL/GenBank/DDBJ whole genome shotgun (WGS) entry which is preliminary data.</text>
</comment>
<dbReference type="Proteomes" id="UP000631694">
    <property type="component" value="Unassembled WGS sequence"/>
</dbReference>
<feature type="compositionally biased region" description="Basic and acidic residues" evidence="7">
    <location>
        <begin position="237"/>
        <end position="269"/>
    </location>
</feature>
<dbReference type="Gene3D" id="3.30.1220.10">
    <property type="entry name" value="CobW-like, C-terminal domain"/>
    <property type="match status" value="1"/>
</dbReference>
<evidence type="ECO:0000256" key="5">
    <source>
        <dbReference type="ARBA" id="ARBA00045658"/>
    </source>
</evidence>
<evidence type="ECO:0000256" key="2">
    <source>
        <dbReference type="ARBA" id="ARBA00022801"/>
    </source>
</evidence>
<protein>
    <submittedName>
        <fullName evidence="9">GTP-binding protein</fullName>
    </submittedName>
</protein>
<dbReference type="Pfam" id="PF07683">
    <property type="entry name" value="CobW_C"/>
    <property type="match status" value="1"/>
</dbReference>
<evidence type="ECO:0000256" key="7">
    <source>
        <dbReference type="SAM" id="MobiDB-lite"/>
    </source>
</evidence>
<comment type="function">
    <text evidence="5">Zinc chaperone that directly transfers zinc cofactor to target proteins, thereby activating them. Zinc is transferred from the CXCC motif in the GTPase domain to the zinc binding site in target proteins in a process requiring GTP hydrolysis.</text>
</comment>
<dbReference type="InterPro" id="IPR036627">
    <property type="entry name" value="CobW-likC_sf"/>
</dbReference>
<evidence type="ECO:0000256" key="4">
    <source>
        <dbReference type="ARBA" id="ARBA00034320"/>
    </source>
</evidence>
<dbReference type="InterPro" id="IPR011629">
    <property type="entry name" value="CobW-like_C"/>
</dbReference>
<keyword evidence="1" id="KW-0547">Nucleotide-binding</keyword>
<comment type="similarity">
    <text evidence="4">Belongs to the SIMIBI class G3E GTPase family. ZNG1 subfamily.</text>
</comment>
<sequence>MTDPRPIDVTLLTGFLGSGKTTLLNNLLRDPGMADTAVVINEFGDVAIDHLLVESAIENAVVLQSGCICCTVRGDLVDTLGDLEGKAARGELPPFSRVVIETTGLADPTAIVRIFAEEPTLAGRFRLRAVVTTVDAVNGAGQLDRFNEAGRQAALADVMVLTKSDLAGETAATDLKARLARINPGASILTVVHGALSPEALFAEVAHPLADGEAGVGRWLGLDAFAPLAPTPGAHVHHGDHGHDHGSGHDHGHDHAHGDHGHDDHAHADHHDHAAAVAPSGIDAHGDAPSRHDAAISSFAVILDDPIERTALERWLASIMSLRGSDLLRMKGIVAVRGLGGPVVVHAVQNVVHPPLRLARWPDADHRTRIVFITQNIPKAALQRSLEVLAAEAVG</sequence>
<dbReference type="GO" id="GO:0016787">
    <property type="term" value="F:hydrolase activity"/>
    <property type="evidence" value="ECO:0007669"/>
    <property type="project" value="UniProtKB-KW"/>
</dbReference>
<dbReference type="RefSeq" id="WP_197311886.1">
    <property type="nucleotide sequence ID" value="NZ_JADZLT010000051.1"/>
</dbReference>
<name>A0A931I3K6_9HYPH</name>
<dbReference type="InterPro" id="IPR051316">
    <property type="entry name" value="Zinc-reg_GTPase_activator"/>
</dbReference>
<dbReference type="InterPro" id="IPR027417">
    <property type="entry name" value="P-loop_NTPase"/>
</dbReference>
<accession>A0A931I3K6</accession>
<dbReference type="Gene3D" id="3.40.50.300">
    <property type="entry name" value="P-loop containing nucleotide triphosphate hydrolases"/>
    <property type="match status" value="1"/>
</dbReference>
<proteinExistence type="inferred from homology"/>
<dbReference type="GO" id="GO:0000166">
    <property type="term" value="F:nucleotide binding"/>
    <property type="evidence" value="ECO:0007669"/>
    <property type="project" value="UniProtKB-KW"/>
</dbReference>
<dbReference type="InterPro" id="IPR003495">
    <property type="entry name" value="CobW/HypB/UreG_nucleotide-bd"/>
</dbReference>
<evidence type="ECO:0000256" key="1">
    <source>
        <dbReference type="ARBA" id="ARBA00022741"/>
    </source>
</evidence>
<keyword evidence="2" id="KW-0378">Hydrolase</keyword>
<reference evidence="9" key="1">
    <citation type="submission" date="2020-12" db="EMBL/GenBank/DDBJ databases">
        <title>Methylobrevis albus sp. nov., isolated from fresh water lack sediment.</title>
        <authorList>
            <person name="Zou Q."/>
        </authorList>
    </citation>
    <scope>NUCLEOTIDE SEQUENCE</scope>
    <source>
        <strain evidence="9">L22</strain>
    </source>
</reference>
<dbReference type="AlphaFoldDB" id="A0A931I3K6"/>
<evidence type="ECO:0000256" key="3">
    <source>
        <dbReference type="ARBA" id="ARBA00023186"/>
    </source>
</evidence>
<evidence type="ECO:0000313" key="10">
    <source>
        <dbReference type="Proteomes" id="UP000631694"/>
    </source>
</evidence>
<evidence type="ECO:0000259" key="8">
    <source>
        <dbReference type="SMART" id="SM00833"/>
    </source>
</evidence>
<dbReference type="PANTHER" id="PTHR13748">
    <property type="entry name" value="COBW-RELATED"/>
    <property type="match status" value="1"/>
</dbReference>
<feature type="region of interest" description="Disordered" evidence="7">
    <location>
        <begin position="231"/>
        <end position="269"/>
    </location>
</feature>
<gene>
    <name evidence="9" type="ORF">I5731_13290</name>
</gene>
<evidence type="ECO:0000256" key="6">
    <source>
        <dbReference type="ARBA" id="ARBA00049117"/>
    </source>
</evidence>
<dbReference type="SMART" id="SM00833">
    <property type="entry name" value="CobW_C"/>
    <property type="match status" value="1"/>
</dbReference>
<keyword evidence="3" id="KW-0143">Chaperone</keyword>
<feature type="domain" description="CobW C-terminal" evidence="8">
    <location>
        <begin position="296"/>
        <end position="390"/>
    </location>
</feature>
<dbReference type="EMBL" id="JADZLT010000051">
    <property type="protein sequence ID" value="MBH0238804.1"/>
    <property type="molecule type" value="Genomic_DNA"/>
</dbReference>
<dbReference type="CDD" id="cd03112">
    <property type="entry name" value="CobW-like"/>
    <property type="match status" value="1"/>
</dbReference>